<keyword evidence="2" id="KW-1185">Reference proteome</keyword>
<evidence type="ECO:0000313" key="1">
    <source>
        <dbReference type="EMBL" id="KAI9391691.1"/>
    </source>
</evidence>
<comment type="caution">
    <text evidence="1">The sequence shown here is derived from an EMBL/GenBank/DDBJ whole genome shotgun (WGS) entry which is preliminary data.</text>
</comment>
<dbReference type="EMBL" id="CM009296">
    <property type="protein sequence ID" value="KAI9391691.1"/>
    <property type="molecule type" value="Genomic_DNA"/>
</dbReference>
<dbReference type="Proteomes" id="UP000006729">
    <property type="component" value="Chromosome 7"/>
</dbReference>
<protein>
    <submittedName>
        <fullName evidence="1">Uncharacterized protein</fullName>
    </submittedName>
</protein>
<gene>
    <name evidence="1" type="ORF">POPTR_007G126750v4</name>
</gene>
<name>A0ACC0SR18_POPTR</name>
<reference evidence="1 2" key="1">
    <citation type="journal article" date="2006" name="Science">
        <title>The genome of black cottonwood, Populus trichocarpa (Torr. &amp; Gray).</title>
        <authorList>
            <person name="Tuskan G.A."/>
            <person name="Difazio S."/>
            <person name="Jansson S."/>
            <person name="Bohlmann J."/>
            <person name="Grigoriev I."/>
            <person name="Hellsten U."/>
            <person name="Putnam N."/>
            <person name="Ralph S."/>
            <person name="Rombauts S."/>
            <person name="Salamov A."/>
            <person name="Schein J."/>
            <person name="Sterck L."/>
            <person name="Aerts A."/>
            <person name="Bhalerao R.R."/>
            <person name="Bhalerao R.P."/>
            <person name="Blaudez D."/>
            <person name="Boerjan W."/>
            <person name="Brun A."/>
            <person name="Brunner A."/>
            <person name="Busov V."/>
            <person name="Campbell M."/>
            <person name="Carlson J."/>
            <person name="Chalot M."/>
            <person name="Chapman J."/>
            <person name="Chen G.L."/>
            <person name="Cooper D."/>
            <person name="Coutinho P.M."/>
            <person name="Couturier J."/>
            <person name="Covert S."/>
            <person name="Cronk Q."/>
            <person name="Cunningham R."/>
            <person name="Davis J."/>
            <person name="Degroeve S."/>
            <person name="Dejardin A."/>
            <person name="Depamphilis C."/>
            <person name="Detter J."/>
            <person name="Dirks B."/>
            <person name="Dubchak I."/>
            <person name="Duplessis S."/>
            <person name="Ehlting J."/>
            <person name="Ellis B."/>
            <person name="Gendler K."/>
            <person name="Goodstein D."/>
            <person name="Gribskov M."/>
            <person name="Grimwood J."/>
            <person name="Groover A."/>
            <person name="Gunter L."/>
            <person name="Hamberger B."/>
            <person name="Heinze B."/>
            <person name="Helariutta Y."/>
            <person name="Henrissat B."/>
            <person name="Holligan D."/>
            <person name="Holt R."/>
            <person name="Huang W."/>
            <person name="Islam-Faridi N."/>
            <person name="Jones S."/>
            <person name="Jones-Rhoades M."/>
            <person name="Jorgensen R."/>
            <person name="Joshi C."/>
            <person name="Kangasjarvi J."/>
            <person name="Karlsson J."/>
            <person name="Kelleher C."/>
            <person name="Kirkpatrick R."/>
            <person name="Kirst M."/>
            <person name="Kohler A."/>
            <person name="Kalluri U."/>
            <person name="Larimer F."/>
            <person name="Leebens-Mack J."/>
            <person name="Leple J.C."/>
            <person name="Locascio P."/>
            <person name="Lou Y."/>
            <person name="Lucas S."/>
            <person name="Martin F."/>
            <person name="Montanini B."/>
            <person name="Napoli C."/>
            <person name="Nelson D.R."/>
            <person name="Nelson C."/>
            <person name="Nieminen K."/>
            <person name="Nilsson O."/>
            <person name="Pereda V."/>
            <person name="Peter G."/>
            <person name="Philippe R."/>
            <person name="Pilate G."/>
            <person name="Poliakov A."/>
            <person name="Razumovskaya J."/>
            <person name="Richardson P."/>
            <person name="Rinaldi C."/>
            <person name="Ritland K."/>
            <person name="Rouze P."/>
            <person name="Ryaboy D."/>
            <person name="Schmutz J."/>
            <person name="Schrader J."/>
            <person name="Segerman B."/>
            <person name="Shin H."/>
            <person name="Siddiqui A."/>
            <person name="Sterky F."/>
            <person name="Terry A."/>
            <person name="Tsai C.J."/>
            <person name="Uberbacher E."/>
            <person name="Unneberg P."/>
            <person name="Vahala J."/>
            <person name="Wall K."/>
            <person name="Wessler S."/>
            <person name="Yang G."/>
            <person name="Yin T."/>
            <person name="Douglas C."/>
            <person name="Marra M."/>
            <person name="Sandberg G."/>
            <person name="Van de Peer Y."/>
            <person name="Rokhsar D."/>
        </authorList>
    </citation>
    <scope>NUCLEOTIDE SEQUENCE [LARGE SCALE GENOMIC DNA]</scope>
    <source>
        <strain evidence="2">cv. Nisqually</strain>
    </source>
</reference>
<organism evidence="1 2">
    <name type="scientific">Populus trichocarpa</name>
    <name type="common">Western balsam poplar</name>
    <name type="synonym">Populus balsamifera subsp. trichocarpa</name>
    <dbReference type="NCBI Taxonomy" id="3694"/>
    <lineage>
        <taxon>Eukaryota</taxon>
        <taxon>Viridiplantae</taxon>
        <taxon>Streptophyta</taxon>
        <taxon>Embryophyta</taxon>
        <taxon>Tracheophyta</taxon>
        <taxon>Spermatophyta</taxon>
        <taxon>Magnoliopsida</taxon>
        <taxon>eudicotyledons</taxon>
        <taxon>Gunneridae</taxon>
        <taxon>Pentapetalae</taxon>
        <taxon>rosids</taxon>
        <taxon>fabids</taxon>
        <taxon>Malpighiales</taxon>
        <taxon>Salicaceae</taxon>
        <taxon>Saliceae</taxon>
        <taxon>Populus</taxon>
    </lineage>
</organism>
<proteinExistence type="predicted"/>
<sequence>MSSCMTTSSIASFFFFYCDFGIVLGSKPFEEIDDRVDLYNVRDDFLLLKNVFLYDHLEHCFFFFYCDFGMVSS</sequence>
<evidence type="ECO:0000313" key="2">
    <source>
        <dbReference type="Proteomes" id="UP000006729"/>
    </source>
</evidence>
<accession>A0ACC0SR18</accession>